<keyword evidence="5 9" id="KW-0812">Transmembrane</keyword>
<evidence type="ECO:0000256" key="1">
    <source>
        <dbReference type="ARBA" id="ARBA00004651"/>
    </source>
</evidence>
<comment type="subcellular location">
    <subcellularLocation>
        <location evidence="1">Cell membrane</location>
        <topology evidence="1">Multi-pass membrane protein</topology>
    </subcellularLocation>
</comment>
<accession>A0A919KX42</accession>
<evidence type="ECO:0000256" key="4">
    <source>
        <dbReference type="ARBA" id="ARBA00022679"/>
    </source>
</evidence>
<feature type="transmembrane region" description="Helical" evidence="9">
    <location>
        <begin position="255"/>
        <end position="274"/>
    </location>
</feature>
<feature type="transmembrane region" description="Helical" evidence="9">
    <location>
        <begin position="215"/>
        <end position="235"/>
    </location>
</feature>
<dbReference type="GO" id="GO:0005886">
    <property type="term" value="C:plasma membrane"/>
    <property type="evidence" value="ECO:0007669"/>
    <property type="project" value="UniProtKB-SubCell"/>
</dbReference>
<dbReference type="GO" id="GO:0016763">
    <property type="term" value="F:pentosyltransferase activity"/>
    <property type="evidence" value="ECO:0007669"/>
    <property type="project" value="TreeGrafter"/>
</dbReference>
<keyword evidence="3" id="KW-0328">Glycosyltransferase</keyword>
<feature type="transmembrane region" description="Helical" evidence="9">
    <location>
        <begin position="405"/>
        <end position="424"/>
    </location>
</feature>
<feature type="transmembrane region" description="Helical" evidence="9">
    <location>
        <begin position="54"/>
        <end position="73"/>
    </location>
</feature>
<gene>
    <name evidence="10" type="ORF">GCM10017772_32570</name>
</gene>
<evidence type="ECO:0000256" key="5">
    <source>
        <dbReference type="ARBA" id="ARBA00022692"/>
    </source>
</evidence>
<dbReference type="PANTHER" id="PTHR33908">
    <property type="entry name" value="MANNOSYLTRANSFERASE YKCB-RELATED"/>
    <property type="match status" value="1"/>
</dbReference>
<reference evidence="10" key="1">
    <citation type="journal article" date="2014" name="Int. J. Syst. Evol. Microbiol.">
        <title>Complete genome sequence of Corynebacterium casei LMG S-19264T (=DSM 44701T), isolated from a smear-ripened cheese.</title>
        <authorList>
            <consortium name="US DOE Joint Genome Institute (JGI-PGF)"/>
            <person name="Walter F."/>
            <person name="Albersmeier A."/>
            <person name="Kalinowski J."/>
            <person name="Ruckert C."/>
        </authorList>
    </citation>
    <scope>NUCLEOTIDE SEQUENCE</scope>
    <source>
        <strain evidence="10">CGMCC 4.7398</strain>
    </source>
</reference>
<evidence type="ECO:0000313" key="10">
    <source>
        <dbReference type="EMBL" id="GHH75763.1"/>
    </source>
</evidence>
<dbReference type="InterPro" id="IPR050297">
    <property type="entry name" value="LipidA_mod_glycosyltrf_83"/>
</dbReference>
<dbReference type="EMBL" id="BNAS01000005">
    <property type="protein sequence ID" value="GHH75763.1"/>
    <property type="molecule type" value="Genomic_DNA"/>
</dbReference>
<feature type="transmembrane region" description="Helical" evidence="9">
    <location>
        <begin position="181"/>
        <end position="203"/>
    </location>
</feature>
<evidence type="ECO:0000256" key="9">
    <source>
        <dbReference type="SAM" id="Phobius"/>
    </source>
</evidence>
<evidence type="ECO:0000256" key="7">
    <source>
        <dbReference type="ARBA" id="ARBA00023136"/>
    </source>
</evidence>
<feature type="transmembrane region" description="Helical" evidence="9">
    <location>
        <begin position="436"/>
        <end position="453"/>
    </location>
</feature>
<keyword evidence="11" id="KW-1185">Reference proteome</keyword>
<dbReference type="PANTHER" id="PTHR33908:SF11">
    <property type="entry name" value="MEMBRANE PROTEIN"/>
    <property type="match status" value="1"/>
</dbReference>
<dbReference type="GO" id="GO:0009103">
    <property type="term" value="P:lipopolysaccharide biosynthetic process"/>
    <property type="evidence" value="ECO:0007669"/>
    <property type="project" value="UniProtKB-ARBA"/>
</dbReference>
<feature type="transmembrane region" description="Helical" evidence="9">
    <location>
        <begin position="125"/>
        <end position="145"/>
    </location>
</feature>
<feature type="transmembrane region" description="Helical" evidence="9">
    <location>
        <begin position="152"/>
        <end position="169"/>
    </location>
</feature>
<feature type="transmembrane region" description="Helical" evidence="9">
    <location>
        <begin position="504"/>
        <end position="523"/>
    </location>
</feature>
<feature type="transmembrane region" description="Helical" evidence="9">
    <location>
        <begin position="362"/>
        <end position="384"/>
    </location>
</feature>
<evidence type="ECO:0000313" key="11">
    <source>
        <dbReference type="Proteomes" id="UP000627369"/>
    </source>
</evidence>
<evidence type="ECO:0000256" key="2">
    <source>
        <dbReference type="ARBA" id="ARBA00022475"/>
    </source>
</evidence>
<evidence type="ECO:0000256" key="6">
    <source>
        <dbReference type="ARBA" id="ARBA00022989"/>
    </source>
</evidence>
<keyword evidence="6 9" id="KW-1133">Transmembrane helix</keyword>
<comment type="caution">
    <text evidence="10">The sequence shown here is derived from an EMBL/GenBank/DDBJ whole genome shotgun (WGS) entry which is preliminary data.</text>
</comment>
<sequence length="536" mass="54832">MGPHDTGGTLAPTRLPPAARSSGRTRSFADALEDVESTVAAVAVVLEGHVRRQVIVPLAVLVGVLAALVQALVVPPLHTGDETAHLDYAYQVWTGHLPVFEAGTVLTPDVGSVPPVQWVAQHPPLYYVLLAPVVGPMVDGGHLIGAVYAARLVNVLAVGLLVAVAAWATRRAFPGRSPLSGAVTGGIPPALVTALVVTATAWVARVGGSAYNDVLAALLTTWLFGLAASAIRSGLTWPRTVLLVVVSALCLGTRLHTMVMVGTMVGAVLIAALLPDRSAVAHPRRAARAWALALGVPLAVAAATGWFWLRNFRLTGSVTGGHPDWAADNLDRVARPVGEVVLDPAVWARLLAVFGHGPAPDAVVVLLLAVPALLAVIGTARAVIAAVRAVSGGAGPGIGPDTSRILIVAAGGLAVAATLAMQMMYTAGGGSPHPRYLLLVIAPLALVVARGLVELERFGPRALPWGIAAWCAVPLVDQALWIAVSAPRYAGTWPGAPLSVTGAWVAWGAACVCVAVAVTRLAAPRVVADPSASLAA</sequence>
<keyword evidence="7 9" id="KW-0472">Membrane</keyword>
<name>A0A919KX42_9MICO</name>
<reference evidence="10" key="2">
    <citation type="submission" date="2020-09" db="EMBL/GenBank/DDBJ databases">
        <authorList>
            <person name="Sun Q."/>
            <person name="Zhou Y."/>
        </authorList>
    </citation>
    <scope>NUCLEOTIDE SEQUENCE</scope>
    <source>
        <strain evidence="10">CGMCC 4.7398</strain>
    </source>
</reference>
<dbReference type="AlphaFoldDB" id="A0A919KX42"/>
<feature type="region of interest" description="Disordered" evidence="8">
    <location>
        <begin position="1"/>
        <end position="23"/>
    </location>
</feature>
<dbReference type="Proteomes" id="UP000627369">
    <property type="component" value="Unassembled WGS sequence"/>
</dbReference>
<evidence type="ECO:0000256" key="8">
    <source>
        <dbReference type="SAM" id="MobiDB-lite"/>
    </source>
</evidence>
<protein>
    <submittedName>
        <fullName evidence="10">Uncharacterized protein</fullName>
    </submittedName>
</protein>
<proteinExistence type="predicted"/>
<keyword evidence="4" id="KW-0808">Transferase</keyword>
<organism evidence="10 11">
    <name type="scientific">Promicromonospora soli</name>
    <dbReference type="NCBI Taxonomy" id="2035533"/>
    <lineage>
        <taxon>Bacteria</taxon>
        <taxon>Bacillati</taxon>
        <taxon>Actinomycetota</taxon>
        <taxon>Actinomycetes</taxon>
        <taxon>Micrococcales</taxon>
        <taxon>Promicromonosporaceae</taxon>
        <taxon>Promicromonospora</taxon>
    </lineage>
</organism>
<feature type="transmembrane region" description="Helical" evidence="9">
    <location>
        <begin position="286"/>
        <end position="309"/>
    </location>
</feature>
<evidence type="ECO:0000256" key="3">
    <source>
        <dbReference type="ARBA" id="ARBA00022676"/>
    </source>
</evidence>
<feature type="transmembrane region" description="Helical" evidence="9">
    <location>
        <begin position="465"/>
        <end position="484"/>
    </location>
</feature>
<keyword evidence="2" id="KW-1003">Cell membrane</keyword>